<dbReference type="PANTHER" id="PTHR33371">
    <property type="entry name" value="INTERMEMBRANE PHOSPHOLIPID TRANSPORT SYSTEM BINDING PROTEIN MLAD-RELATED"/>
    <property type="match status" value="1"/>
</dbReference>
<keyword evidence="1" id="KW-0812">Transmembrane</keyword>
<accession>A0ABR7WCP6</accession>
<dbReference type="NCBIfam" id="TIGR00996">
    <property type="entry name" value="Mtu_fam_mce"/>
    <property type="match status" value="1"/>
</dbReference>
<dbReference type="InterPro" id="IPR005693">
    <property type="entry name" value="Mce"/>
</dbReference>
<name>A0ABR7WCP6_9ACTN</name>
<evidence type="ECO:0000313" key="4">
    <source>
        <dbReference type="EMBL" id="MBD1319557.1"/>
    </source>
</evidence>
<comment type="caution">
    <text evidence="4">The sequence shown here is derived from an EMBL/GenBank/DDBJ whole genome shotgun (WGS) entry which is preliminary data.</text>
</comment>
<evidence type="ECO:0000313" key="5">
    <source>
        <dbReference type="Proteomes" id="UP000602395"/>
    </source>
</evidence>
<proteinExistence type="predicted"/>
<organism evidence="4 5">
    <name type="scientific">Gordonia hankookensis</name>
    <dbReference type="NCBI Taxonomy" id="589403"/>
    <lineage>
        <taxon>Bacteria</taxon>
        <taxon>Bacillati</taxon>
        <taxon>Actinomycetota</taxon>
        <taxon>Actinomycetes</taxon>
        <taxon>Mycobacteriales</taxon>
        <taxon>Gordoniaceae</taxon>
        <taxon>Gordonia</taxon>
    </lineage>
</organism>
<dbReference type="RefSeq" id="WP_190267388.1">
    <property type="nucleotide sequence ID" value="NZ_BAABAD010000005.1"/>
</dbReference>
<feature type="transmembrane region" description="Helical" evidence="1">
    <location>
        <begin position="12"/>
        <end position="30"/>
    </location>
</feature>
<dbReference type="Proteomes" id="UP000602395">
    <property type="component" value="Unassembled WGS sequence"/>
</dbReference>
<protein>
    <submittedName>
        <fullName evidence="4">MCE family protein</fullName>
    </submittedName>
</protein>
<keyword evidence="1" id="KW-0472">Membrane</keyword>
<dbReference type="Pfam" id="PF11887">
    <property type="entry name" value="Mce4_CUP1"/>
    <property type="match status" value="1"/>
</dbReference>
<sequence>MLRYRGAGLIRSGFVGLALIVLLVMAGLNMTKFTTWFTSATYQADFDEAAGLAGGADVMVSGARVGSVTDVTLAQGKARVTFTVDQSTRLGQTTTVQIRTGSLLGQRILTVDPSGSGTIGPTEVIPVSRTSSPYSLNEAVDDLTTNSKGIDTSSLNSSLNVLSKTMNDVSPDLAPTLDGLTEMSRGINSRNEALRTLLSTTSDVTSVIGSRANRINSLILNANMLLDVLVDRRQQISSLLVNTAAVSRELTNLVADNEKQLQPTLTSLNSVLAMLERNRDDVAKAISGYVKVSQTQGEAVSSGPFYQAYVANLLPGPLLQPFIDRAFGVHPEAKFPLPGAQFPLPGGGR</sequence>
<evidence type="ECO:0000256" key="1">
    <source>
        <dbReference type="SAM" id="Phobius"/>
    </source>
</evidence>
<feature type="domain" description="Mammalian cell entry C-terminal" evidence="3">
    <location>
        <begin position="119"/>
        <end position="298"/>
    </location>
</feature>
<dbReference type="InterPro" id="IPR052336">
    <property type="entry name" value="MlaD_Phospholipid_Transporter"/>
</dbReference>
<dbReference type="PANTHER" id="PTHR33371:SF18">
    <property type="entry name" value="MCE-FAMILY PROTEIN MCE3C"/>
    <property type="match status" value="1"/>
</dbReference>
<dbReference type="PRINTS" id="PR01782">
    <property type="entry name" value="MCEVIRFACTOR"/>
</dbReference>
<reference evidence="4 5" key="1">
    <citation type="submission" date="2020-09" db="EMBL/GenBank/DDBJ databases">
        <title>Novel species in genus Gordonia.</title>
        <authorList>
            <person name="Zhang G."/>
        </authorList>
    </citation>
    <scope>NUCLEOTIDE SEQUENCE [LARGE SCALE GENOMIC DNA]</scope>
    <source>
        <strain evidence="4 5">ON-33</strain>
    </source>
</reference>
<dbReference type="InterPro" id="IPR003399">
    <property type="entry name" value="Mce/MlaD"/>
</dbReference>
<dbReference type="Pfam" id="PF02470">
    <property type="entry name" value="MlaD"/>
    <property type="match status" value="1"/>
</dbReference>
<gene>
    <name evidence="4" type="ORF">IDF66_08150</name>
</gene>
<evidence type="ECO:0000259" key="3">
    <source>
        <dbReference type="Pfam" id="PF11887"/>
    </source>
</evidence>
<dbReference type="EMBL" id="JACWMS010000002">
    <property type="protein sequence ID" value="MBD1319557.1"/>
    <property type="molecule type" value="Genomic_DNA"/>
</dbReference>
<evidence type="ECO:0000259" key="2">
    <source>
        <dbReference type="Pfam" id="PF02470"/>
    </source>
</evidence>
<dbReference type="InterPro" id="IPR024516">
    <property type="entry name" value="Mce_C"/>
</dbReference>
<keyword evidence="5" id="KW-1185">Reference proteome</keyword>
<keyword evidence="1" id="KW-1133">Transmembrane helix</keyword>
<feature type="domain" description="Mce/MlaD" evidence="2">
    <location>
        <begin position="41"/>
        <end position="113"/>
    </location>
</feature>